<dbReference type="AlphaFoldDB" id="A0A372GD78"/>
<dbReference type="Proteomes" id="UP000262882">
    <property type="component" value="Unassembled WGS sequence"/>
</dbReference>
<dbReference type="Pfam" id="PF13646">
    <property type="entry name" value="HEAT_2"/>
    <property type="match status" value="1"/>
</dbReference>
<gene>
    <name evidence="1" type="ORF">D0T12_23130</name>
</gene>
<dbReference type="EMBL" id="QVNQ01000007">
    <property type="protein sequence ID" value="RFS83079.1"/>
    <property type="molecule type" value="Genomic_DNA"/>
</dbReference>
<dbReference type="SUPFAM" id="SSF48371">
    <property type="entry name" value="ARM repeat"/>
    <property type="match status" value="1"/>
</dbReference>
<proteinExistence type="predicted"/>
<evidence type="ECO:0000313" key="2">
    <source>
        <dbReference type="Proteomes" id="UP000262882"/>
    </source>
</evidence>
<dbReference type="InterPro" id="IPR011989">
    <property type="entry name" value="ARM-like"/>
</dbReference>
<protein>
    <recommendedName>
        <fullName evidence="3">HEAT repeat domain-containing protein</fullName>
    </recommendedName>
</protein>
<organism evidence="1 2">
    <name type="scientific">Actinomadura spongiicola</name>
    <dbReference type="NCBI Taxonomy" id="2303421"/>
    <lineage>
        <taxon>Bacteria</taxon>
        <taxon>Bacillati</taxon>
        <taxon>Actinomycetota</taxon>
        <taxon>Actinomycetes</taxon>
        <taxon>Streptosporangiales</taxon>
        <taxon>Thermomonosporaceae</taxon>
        <taxon>Actinomadura</taxon>
    </lineage>
</organism>
<reference evidence="1 2" key="1">
    <citation type="submission" date="2018-08" db="EMBL/GenBank/DDBJ databases">
        <title>Actinomadura spongicola sp. nov., isolated from marine sponge Leucetta chagosensis.</title>
        <authorList>
            <person name="Li L."/>
            <person name="Lin H.W."/>
        </authorList>
    </citation>
    <scope>NUCLEOTIDE SEQUENCE [LARGE SCALE GENOMIC DNA]</scope>
    <source>
        <strain evidence="1 2">LHW52907</strain>
    </source>
</reference>
<dbReference type="InterPro" id="IPR016024">
    <property type="entry name" value="ARM-type_fold"/>
</dbReference>
<evidence type="ECO:0000313" key="1">
    <source>
        <dbReference type="EMBL" id="RFS83079.1"/>
    </source>
</evidence>
<evidence type="ECO:0008006" key="3">
    <source>
        <dbReference type="Google" id="ProtNLM"/>
    </source>
</evidence>
<keyword evidence="2" id="KW-1185">Reference proteome</keyword>
<dbReference type="OrthoDB" id="4512558at2"/>
<accession>A0A372GD78</accession>
<name>A0A372GD78_9ACTN</name>
<comment type="caution">
    <text evidence="1">The sequence shown here is derived from an EMBL/GenBank/DDBJ whole genome shotgun (WGS) entry which is preliminary data.</text>
</comment>
<dbReference type="RefSeq" id="WP_117401776.1">
    <property type="nucleotide sequence ID" value="NZ_QVNQ01000007.1"/>
</dbReference>
<dbReference type="Gene3D" id="1.25.10.10">
    <property type="entry name" value="Leucine-rich Repeat Variant"/>
    <property type="match status" value="1"/>
</dbReference>
<sequence length="438" mass="47843">MDIQTLITELTAPDHRPASDALVALGAAAVAPVLDVLCDEDSPVDWSKSAVVLRRIGLPALDPLIEAMATAPTAEVARRCGWAHCGLEIDDLSAFVPGLRHPSPKVRGNTAYVLQLKGPAALPHAPDLIALLDDPDDGVRLRVRWALQDIGPDVAPLLHEVRRTRGTRTRRQALIALADIGGPAALDDRDQALIRRLIRYKTATETPEPMHLCGTWFAVPTDDRQAVLDAFDLSDPEPVTMRLGAHAWNHDHHAYGRDHTKCSRVYVTPLLDGWTLLFGDPMDPHEDIETEKVLGHCRDLSRRLGTVHWYGASCGDEWTAWCVAENGEIVRYYDIFDPDDQIGAHPAEDGYLLPHIDAFPEDAFDGIDIGDNAAFNVRYNEVKEALTIPDPCHSTLFAARASVDPSALGPQTTVQGQALLALTACGRQHGHPRGAVEI</sequence>